<dbReference type="InterPro" id="IPR010538">
    <property type="entry name" value="DHOR"/>
</dbReference>
<dbReference type="GO" id="GO:0020037">
    <property type="term" value="F:heme binding"/>
    <property type="evidence" value="ECO:0007669"/>
    <property type="project" value="InterPro"/>
</dbReference>
<keyword evidence="3 4" id="KW-0408">Iron</keyword>
<accession>A0A0K1QC55</accession>
<dbReference type="GO" id="GO:0009055">
    <property type="term" value="F:electron transfer activity"/>
    <property type="evidence" value="ECO:0007669"/>
    <property type="project" value="InterPro"/>
</dbReference>
<dbReference type="Gene3D" id="1.10.760.10">
    <property type="entry name" value="Cytochrome c-like domain"/>
    <property type="match status" value="1"/>
</dbReference>
<dbReference type="GO" id="GO:0046872">
    <property type="term" value="F:metal ion binding"/>
    <property type="evidence" value="ECO:0007669"/>
    <property type="project" value="UniProtKB-KW"/>
</dbReference>
<dbReference type="InterPro" id="IPR009056">
    <property type="entry name" value="Cyt_c-like_dom"/>
</dbReference>
<dbReference type="PANTHER" id="PTHR30600">
    <property type="entry name" value="CYTOCHROME C PEROXIDASE-RELATED"/>
    <property type="match status" value="1"/>
</dbReference>
<evidence type="ECO:0000256" key="1">
    <source>
        <dbReference type="ARBA" id="ARBA00022617"/>
    </source>
</evidence>
<feature type="domain" description="Cytochrome c" evidence="7">
    <location>
        <begin position="73"/>
        <end position="336"/>
    </location>
</feature>
<evidence type="ECO:0000256" key="4">
    <source>
        <dbReference type="PROSITE-ProRule" id="PRU00433"/>
    </source>
</evidence>
<dbReference type="PANTHER" id="PTHR30600:SF4">
    <property type="entry name" value="CYTOCHROME C DOMAIN-CONTAINING PROTEIN"/>
    <property type="match status" value="1"/>
</dbReference>
<dbReference type="GO" id="GO:0004130">
    <property type="term" value="F:cytochrome-c peroxidase activity"/>
    <property type="evidence" value="ECO:0007669"/>
    <property type="project" value="TreeGrafter"/>
</dbReference>
<evidence type="ECO:0000313" key="8">
    <source>
        <dbReference type="EMBL" id="AKV03015.1"/>
    </source>
</evidence>
<dbReference type="PATRIC" id="fig|1391654.3.peg.9801"/>
<sequence length="478" mass="50865">METRSSRTESFLRRALLPTALLAALVAACSSSDEENAGPEPGTELLGGQTTVFDVSRSAFAFPARNLDDAARNAFSLGDHFFNRNWVTAPASISGNDGLGPTYNATSCSACHFKDGRGAPPTQAGERFLGLLVRLSVPGTDAHGGPANEPVYGGQFNPLGILGVPAEGDVAVQYDEVPGQYADGEPYSLRRPTYVFSNLAFGPLSPDVLTSPRVAPSMIGLGLLEAIPEDVVRGMADADDRDGDGISGRPNDVWNIRQGRATLGRFGWKANQPTVEQQVAGAFLGDLGITSSIDPEENCPPAQEACRNAPSGGEPGAPELSDQKLTAVTAYSLTLAVPSRRNWMDAKVQRGEKLFAEAKCASCHVPKIQTGDLPGYPAVSRQTIRPFTDLLLHDMGPELADNRPDFAATGTEWRTAPLWGVGLVKSVNKHTFLLHDGRARGFAEAVLWHGGEAAAARDAFRAMPKADREALLAFLEDL</sequence>
<dbReference type="SUPFAM" id="SSF46626">
    <property type="entry name" value="Cytochrome c"/>
    <property type="match status" value="1"/>
</dbReference>
<feature type="chain" id="PRO_5005466949" evidence="6">
    <location>
        <begin position="24"/>
        <end position="478"/>
    </location>
</feature>
<evidence type="ECO:0000256" key="5">
    <source>
        <dbReference type="SAM" id="MobiDB-lite"/>
    </source>
</evidence>
<evidence type="ECO:0000313" key="9">
    <source>
        <dbReference type="Proteomes" id="UP000064967"/>
    </source>
</evidence>
<feature type="region of interest" description="Disordered" evidence="5">
    <location>
        <begin position="297"/>
        <end position="320"/>
    </location>
</feature>
<dbReference type="PROSITE" id="PS51257">
    <property type="entry name" value="PROKAR_LIPOPROTEIN"/>
    <property type="match status" value="1"/>
</dbReference>
<dbReference type="STRING" id="1391654.AKJ09_09678"/>
<dbReference type="PIRSF" id="PIRSF028099">
    <property type="entry name" value="DUF1111"/>
    <property type="match status" value="1"/>
</dbReference>
<proteinExistence type="predicted"/>
<keyword evidence="9" id="KW-1185">Reference proteome</keyword>
<dbReference type="AlphaFoldDB" id="A0A0K1QC55"/>
<keyword evidence="6" id="KW-0732">Signal</keyword>
<dbReference type="PROSITE" id="PS51007">
    <property type="entry name" value="CYTC"/>
    <property type="match status" value="2"/>
</dbReference>
<gene>
    <name evidence="8" type="ORF">AKJ09_09678</name>
</gene>
<dbReference type="Proteomes" id="UP000064967">
    <property type="component" value="Chromosome"/>
</dbReference>
<name>A0A0K1QC55_9BACT</name>
<dbReference type="KEGG" id="llu:AKJ09_09678"/>
<feature type="signal peptide" evidence="6">
    <location>
        <begin position="1"/>
        <end position="23"/>
    </location>
</feature>
<organism evidence="8 9">
    <name type="scientific">Labilithrix luteola</name>
    <dbReference type="NCBI Taxonomy" id="1391654"/>
    <lineage>
        <taxon>Bacteria</taxon>
        <taxon>Pseudomonadati</taxon>
        <taxon>Myxococcota</taxon>
        <taxon>Polyangia</taxon>
        <taxon>Polyangiales</taxon>
        <taxon>Labilitrichaceae</taxon>
        <taxon>Labilithrix</taxon>
    </lineage>
</organism>
<dbReference type="EMBL" id="CP012333">
    <property type="protein sequence ID" value="AKV03015.1"/>
    <property type="molecule type" value="Genomic_DNA"/>
</dbReference>
<dbReference type="InterPro" id="IPR051395">
    <property type="entry name" value="Cytochrome_c_Peroxidase/MauG"/>
</dbReference>
<keyword evidence="2 4" id="KW-0479">Metal-binding</keyword>
<evidence type="ECO:0000259" key="7">
    <source>
        <dbReference type="PROSITE" id="PS51007"/>
    </source>
</evidence>
<keyword evidence="1 4" id="KW-0349">Heme</keyword>
<feature type="domain" description="Cytochrome c" evidence="7">
    <location>
        <begin position="346"/>
        <end position="478"/>
    </location>
</feature>
<dbReference type="Pfam" id="PF06537">
    <property type="entry name" value="DHOR"/>
    <property type="match status" value="1"/>
</dbReference>
<evidence type="ECO:0000256" key="2">
    <source>
        <dbReference type="ARBA" id="ARBA00022723"/>
    </source>
</evidence>
<evidence type="ECO:0000256" key="3">
    <source>
        <dbReference type="ARBA" id="ARBA00023004"/>
    </source>
</evidence>
<reference evidence="8 9" key="1">
    <citation type="submission" date="2015-08" db="EMBL/GenBank/DDBJ databases">
        <authorList>
            <person name="Babu N.S."/>
            <person name="Beckwith C.J."/>
            <person name="Beseler K.G."/>
            <person name="Brison A."/>
            <person name="Carone J.V."/>
            <person name="Caskin T.P."/>
            <person name="Diamond M."/>
            <person name="Durham M.E."/>
            <person name="Foxe J.M."/>
            <person name="Go M."/>
            <person name="Henderson B.A."/>
            <person name="Jones I.B."/>
            <person name="McGettigan J.A."/>
            <person name="Micheletti S.J."/>
            <person name="Nasrallah M.E."/>
            <person name="Ortiz D."/>
            <person name="Piller C.R."/>
            <person name="Privatt S.R."/>
            <person name="Schneider S.L."/>
            <person name="Sharp S."/>
            <person name="Smith T.C."/>
            <person name="Stanton J.D."/>
            <person name="Ullery H.E."/>
            <person name="Wilson R.J."/>
            <person name="Serrano M.G."/>
            <person name="Buck G."/>
            <person name="Lee V."/>
            <person name="Wang Y."/>
            <person name="Carvalho R."/>
            <person name="Voegtly L."/>
            <person name="Shi R."/>
            <person name="Duckworth R."/>
            <person name="Johnson A."/>
            <person name="Loviza R."/>
            <person name="Walstead R."/>
            <person name="Shah Z."/>
            <person name="Kiflezghi M."/>
            <person name="Wade K."/>
            <person name="Ball S.L."/>
            <person name="Bradley K.W."/>
            <person name="Asai D.J."/>
            <person name="Bowman C.A."/>
            <person name="Russell D.A."/>
            <person name="Pope W.H."/>
            <person name="Jacobs-Sera D."/>
            <person name="Hendrix R.W."/>
            <person name="Hatfull G.F."/>
        </authorList>
    </citation>
    <scope>NUCLEOTIDE SEQUENCE [LARGE SCALE GENOMIC DNA]</scope>
    <source>
        <strain evidence="8 9">DSM 27648</strain>
    </source>
</reference>
<protein>
    <submittedName>
        <fullName evidence="8">Putative thiol oxidoreductase</fullName>
    </submittedName>
</protein>
<evidence type="ECO:0000256" key="6">
    <source>
        <dbReference type="SAM" id="SignalP"/>
    </source>
</evidence>
<dbReference type="InterPro" id="IPR036909">
    <property type="entry name" value="Cyt_c-like_dom_sf"/>
</dbReference>